<sequence>MLSPRGEVHITHRDCGPYKKWNIQDLATSSKLELLDKVRFYRNDYRGYYIRRGAGGKSHKPFTIRNSFTFKFKAQ</sequence>
<organism evidence="2 3">
    <name type="scientific">Platanthera guangdongensis</name>
    <dbReference type="NCBI Taxonomy" id="2320717"/>
    <lineage>
        <taxon>Eukaryota</taxon>
        <taxon>Viridiplantae</taxon>
        <taxon>Streptophyta</taxon>
        <taxon>Embryophyta</taxon>
        <taxon>Tracheophyta</taxon>
        <taxon>Spermatophyta</taxon>
        <taxon>Magnoliopsida</taxon>
        <taxon>Liliopsida</taxon>
        <taxon>Asparagales</taxon>
        <taxon>Orchidaceae</taxon>
        <taxon>Orchidoideae</taxon>
        <taxon>Orchideae</taxon>
        <taxon>Orchidinae</taxon>
        <taxon>Platanthera</taxon>
    </lineage>
</organism>
<dbReference type="EMBL" id="JBBWWR010000021">
    <property type="protein sequence ID" value="KAK8938014.1"/>
    <property type="molecule type" value="Genomic_DNA"/>
</dbReference>
<evidence type="ECO:0000313" key="3">
    <source>
        <dbReference type="Proteomes" id="UP001412067"/>
    </source>
</evidence>
<dbReference type="Proteomes" id="UP001412067">
    <property type="component" value="Unassembled WGS sequence"/>
</dbReference>
<reference evidence="2 3" key="1">
    <citation type="journal article" date="2022" name="Nat. Plants">
        <title>Genomes of leafy and leafless Platanthera orchids illuminate the evolution of mycoheterotrophy.</title>
        <authorList>
            <person name="Li M.H."/>
            <person name="Liu K.W."/>
            <person name="Li Z."/>
            <person name="Lu H.C."/>
            <person name="Ye Q.L."/>
            <person name="Zhang D."/>
            <person name="Wang J.Y."/>
            <person name="Li Y.F."/>
            <person name="Zhong Z.M."/>
            <person name="Liu X."/>
            <person name="Yu X."/>
            <person name="Liu D.K."/>
            <person name="Tu X.D."/>
            <person name="Liu B."/>
            <person name="Hao Y."/>
            <person name="Liao X.Y."/>
            <person name="Jiang Y.T."/>
            <person name="Sun W.H."/>
            <person name="Chen J."/>
            <person name="Chen Y.Q."/>
            <person name="Ai Y."/>
            <person name="Zhai J.W."/>
            <person name="Wu S.S."/>
            <person name="Zhou Z."/>
            <person name="Hsiao Y.Y."/>
            <person name="Wu W.L."/>
            <person name="Chen Y.Y."/>
            <person name="Lin Y.F."/>
            <person name="Hsu J.L."/>
            <person name="Li C.Y."/>
            <person name="Wang Z.W."/>
            <person name="Zhao X."/>
            <person name="Zhong W.Y."/>
            <person name="Ma X.K."/>
            <person name="Ma L."/>
            <person name="Huang J."/>
            <person name="Chen G.Z."/>
            <person name="Huang M.Z."/>
            <person name="Huang L."/>
            <person name="Peng D.H."/>
            <person name="Luo Y.B."/>
            <person name="Zou S.Q."/>
            <person name="Chen S.P."/>
            <person name="Lan S."/>
            <person name="Tsai W.C."/>
            <person name="Van de Peer Y."/>
            <person name="Liu Z.J."/>
        </authorList>
    </citation>
    <scope>NUCLEOTIDE SEQUENCE [LARGE SCALE GENOMIC DNA]</scope>
    <source>
        <strain evidence="2">Lor288</strain>
    </source>
</reference>
<gene>
    <name evidence="2" type="ORF">KSP40_PGU018156</name>
</gene>
<feature type="domain" description="25S rRNA (uridine-N(3))-methyltransferase BMT5-like" evidence="1">
    <location>
        <begin position="1"/>
        <end position="52"/>
    </location>
</feature>
<proteinExistence type="predicted"/>
<evidence type="ECO:0000313" key="2">
    <source>
        <dbReference type="EMBL" id="KAK8938014.1"/>
    </source>
</evidence>
<evidence type="ECO:0000259" key="1">
    <source>
        <dbReference type="Pfam" id="PF10354"/>
    </source>
</evidence>
<comment type="caution">
    <text evidence="2">The sequence shown here is derived from an EMBL/GenBank/DDBJ whole genome shotgun (WGS) entry which is preliminary data.</text>
</comment>
<keyword evidence="3" id="KW-1185">Reference proteome</keyword>
<dbReference type="InterPro" id="IPR019446">
    <property type="entry name" value="BMT5-like"/>
</dbReference>
<accession>A0ABR2LD28</accession>
<protein>
    <recommendedName>
        <fullName evidence="1">25S rRNA (uridine-N(3))-methyltransferase BMT5-like domain-containing protein</fullName>
    </recommendedName>
</protein>
<dbReference type="Pfam" id="PF10354">
    <property type="entry name" value="BMT5-like"/>
    <property type="match status" value="1"/>
</dbReference>
<name>A0ABR2LD28_9ASPA</name>
<dbReference type="PANTHER" id="PTHR11538:SF26">
    <property type="entry name" value="FERREDOXIN-FOLD ANTICODON-BINDING DOMAIN-CONTAINING PROTEIN 1"/>
    <property type="match status" value="1"/>
</dbReference>
<dbReference type="PANTHER" id="PTHR11538">
    <property type="entry name" value="PHENYLALANYL-TRNA SYNTHETASE"/>
    <property type="match status" value="1"/>
</dbReference>